<proteinExistence type="inferred from homology"/>
<dbReference type="GO" id="GO:0003779">
    <property type="term" value="F:actin binding"/>
    <property type="evidence" value="ECO:0007669"/>
    <property type="project" value="UniProtKB-UniRule"/>
</dbReference>
<dbReference type="Gene3D" id="1.20.5.340">
    <property type="match status" value="1"/>
</dbReference>
<comment type="caution">
    <text evidence="5">The sequence shown here is derived from an EMBL/GenBank/DDBJ whole genome shotgun (WGS) entry which is preliminary data.</text>
</comment>
<feature type="region of interest" description="Disordered" evidence="3">
    <location>
        <begin position="1494"/>
        <end position="1523"/>
    </location>
</feature>
<feature type="compositionally biased region" description="Basic and acidic residues" evidence="3">
    <location>
        <begin position="805"/>
        <end position="816"/>
    </location>
</feature>
<feature type="region of interest" description="Disordered" evidence="3">
    <location>
        <begin position="172"/>
        <end position="207"/>
    </location>
</feature>
<dbReference type="InterPro" id="IPR028288">
    <property type="entry name" value="SCAR/WAVE_fam"/>
</dbReference>
<evidence type="ECO:0000256" key="1">
    <source>
        <dbReference type="ARBA" id="ARBA00006993"/>
    </source>
</evidence>
<feature type="compositionally biased region" description="Basic residues" evidence="3">
    <location>
        <begin position="183"/>
        <end position="195"/>
    </location>
</feature>
<dbReference type="GO" id="GO:0071933">
    <property type="term" value="F:Arp2/3 complex binding"/>
    <property type="evidence" value="ECO:0007669"/>
    <property type="project" value="TreeGrafter"/>
</dbReference>
<dbReference type="InterPro" id="IPR003124">
    <property type="entry name" value="WH2_dom"/>
</dbReference>
<dbReference type="GO" id="GO:0030036">
    <property type="term" value="P:actin cytoskeleton organization"/>
    <property type="evidence" value="ECO:0007669"/>
    <property type="project" value="UniProtKB-UniRule"/>
</dbReference>
<dbReference type="Gene3D" id="6.10.280.150">
    <property type="match status" value="2"/>
</dbReference>
<evidence type="ECO:0000313" key="5">
    <source>
        <dbReference type="EMBL" id="KAK9755464.1"/>
    </source>
</evidence>
<accession>A0AAW1NBG6</accession>
<feature type="compositionally biased region" description="Basic and acidic residues" evidence="3">
    <location>
        <begin position="1494"/>
        <end position="1503"/>
    </location>
</feature>
<organism evidence="5 6">
    <name type="scientific">Saponaria officinalis</name>
    <name type="common">Common soapwort</name>
    <name type="synonym">Lychnis saponaria</name>
    <dbReference type="NCBI Taxonomy" id="3572"/>
    <lineage>
        <taxon>Eukaryota</taxon>
        <taxon>Viridiplantae</taxon>
        <taxon>Streptophyta</taxon>
        <taxon>Embryophyta</taxon>
        <taxon>Tracheophyta</taxon>
        <taxon>Spermatophyta</taxon>
        <taxon>Magnoliopsida</taxon>
        <taxon>eudicotyledons</taxon>
        <taxon>Gunneridae</taxon>
        <taxon>Pentapetalae</taxon>
        <taxon>Caryophyllales</taxon>
        <taxon>Caryophyllaceae</taxon>
        <taxon>Caryophylleae</taxon>
        <taxon>Saponaria</taxon>
    </lineage>
</organism>
<comment type="function">
    <text evidence="2">Involved in regulation of actin and microtubule organization. Part of a WAVE complex that activates the Arp2/3 complex.</text>
</comment>
<keyword evidence="2" id="KW-0206">Cytoskeleton</keyword>
<protein>
    <recommendedName>
        <fullName evidence="2">Protein SCAR</fullName>
    </recommendedName>
    <alternativeName>
        <fullName evidence="2">Protein WAVE</fullName>
    </alternativeName>
</protein>
<feature type="domain" description="WH2" evidence="4">
    <location>
        <begin position="1525"/>
        <end position="1543"/>
    </location>
</feature>
<dbReference type="PROSITE" id="PS51082">
    <property type="entry name" value="WH2"/>
    <property type="match status" value="1"/>
</dbReference>
<dbReference type="Proteomes" id="UP001443914">
    <property type="component" value="Unassembled WGS sequence"/>
</dbReference>
<evidence type="ECO:0000313" key="6">
    <source>
        <dbReference type="Proteomes" id="UP001443914"/>
    </source>
</evidence>
<evidence type="ECO:0000256" key="3">
    <source>
        <dbReference type="SAM" id="MobiDB-lite"/>
    </source>
</evidence>
<evidence type="ECO:0000256" key="2">
    <source>
        <dbReference type="RuleBase" id="RU367034"/>
    </source>
</evidence>
<dbReference type="GO" id="GO:0034237">
    <property type="term" value="F:protein kinase A regulatory subunit binding"/>
    <property type="evidence" value="ECO:0007669"/>
    <property type="project" value="TreeGrafter"/>
</dbReference>
<keyword evidence="6" id="KW-1185">Reference proteome</keyword>
<dbReference type="PANTHER" id="PTHR12902">
    <property type="entry name" value="WASP-1"/>
    <property type="match status" value="1"/>
</dbReference>
<comment type="similarity">
    <text evidence="1 2">Belongs to the SCAR/WAVE family.</text>
</comment>
<comment type="subcellular location">
    <subcellularLocation>
        <location evidence="2">Cytoplasm</location>
        <location evidence="2">Cytoskeleton</location>
    </subcellularLocation>
</comment>
<dbReference type="EMBL" id="JBDFQZ010000001">
    <property type="protein sequence ID" value="KAK9755464.1"/>
    <property type="molecule type" value="Genomic_DNA"/>
</dbReference>
<gene>
    <name evidence="5" type="ORF">RND81_01G027000</name>
</gene>
<keyword evidence="2" id="KW-0963">Cytoplasm</keyword>
<dbReference type="GO" id="GO:0005856">
    <property type="term" value="C:cytoskeleton"/>
    <property type="evidence" value="ECO:0007669"/>
    <property type="project" value="UniProtKB-SubCell"/>
</dbReference>
<sequence length="1586" mass="174042">MPLRRYEIRNEYSLADLELYKVADKDDPEAILEGVAMAGLVGVLRQLGDLAEFAAEIFHDLHEEVMSTAARGHGLIARVQQLEAEFPSIERKLLSQTSHTSFLYNASIDWHSNPRLDENTITQGGLPRFVMDSYEECRGPPRLFLLDKFDVAGAGACLKRFTDPSFFKMGSASTGGKLERQREKKNRKIKKRGAHLKNGEPPESFPSSHAKLHQLFLEERVESGGNDLDRRVKLKKRQFTGALFDQENTKSYMEKFLDTCPPEQRIVHEIYDPLPLTWTSNNASESSLEIVEIGTVSPLKESIEYDRGFCSSPDAGDAVVKSSVDEFGGGKSNTRIDSEAVEVLGVNCSSYDNNKPLVVNGGDFANRESKSEDSINNGCDSDDVASEMDGYVDALASIDSEVDTDSDRKKYTSYLNLKPVVVDSDGSLEQRELQGVYLDSQSVGNSATSEDGFRERTNSSCSNSVTAMAEITSDFDTVAVADSSFPVSDNDYTFIADHLESKKIAGSEAKEHDVAYMTDLKVNGGPKVAQEFDNVSDTSCLTDPNTKSLSAGMKTHMIENSLQTDDVYSNSSGDYVPSGETDRRHAFNKIVSTFLDKADSENWSDEHSNHDEAGHISSVFSDTSPVAKDTSASLQIQSHNAHSVCSPFEEHPADTFETPISEGEKHQELHSEDNIADRDSFLEDDAVSTVEVDRTASNGILERDTASHDFTTTSPDQTGAVEMNARLNHSLTEAVDILTGSEFALSGKIEDGNNIFSNDTSLFEVQSDHANDPTALSVVEDDADSDFDAENLDPIGAVACSRSANPEDDHGKKDDPLSSLTVHPEQLQDKLLLVSEEDNLSREEPTKVPAELTDNKHINSVPDALVDLNLDLCNTSTAVSSPVSPHSMVLQDIENSGKFVVDTPLASENSFQSVESASSSQLHLLEAKDDNNDLSIEHDISSAQDNLGKDVQTREYVESGGYIASTATSYSQNEPFVSIPLSQSAPSEYQNNLEAPPLPPLPPMQWRLGRFRNFTSAPERHSVQEQSSRVQFQPTHLLGMHHAHGPGLTMDLPTVHYTLAPVQPAVLPAVHHTLIPVPQMPIPTLENQAVSIAQTSRIEGSSDGYVVLPGGIAMPIVATGSQGYSQSDVSLVGGKEHLIFSVPSTSGYMPLQGGSIMPIPAAVYDGSQDNRSFFATSTSIPSQSSTHISENFHQPYVGPLESGSSNDGPAPEHNLVVAEATENDDAGDPDDLLVPKMTEQETMSSSVQIQPSGGFVASEAERTWLSTHDGTQTHTSGGFVASEAERTWLTTYDGIQTQTSGGFVASEAERTWLSSYDGIQTHTGSNTNGSLQKKLPRPRNPLIDEVVAIDKSKLRKVERVKPSLDSKAEEMESLFEQMQLRKVEKVKQPTETKDAEERYRMEHLQLRKVGERAKPLAEPKHDESEFLPEQLQLRKVGERFKAEVEHKAEETQSPRVQLRKLSERVKPEVVPKTEETESPRIQLRKVSERVKQEIEARTEETDSPRVQLRKVGDNSQALVAPKAEERDSLLEQIRNKSFSLKPAVAARPNIQGPRTNLKVAAILEKASNIRQAMAGSDEDDDADTWE</sequence>
<dbReference type="PANTHER" id="PTHR12902:SF1">
    <property type="entry name" value="WISKOTT-ALDRICH SYNDROME PROTEIN FAMILY MEMBER"/>
    <property type="match status" value="1"/>
</dbReference>
<name>A0AAW1NBG6_SAPOF</name>
<feature type="region of interest" description="Disordered" evidence="3">
    <location>
        <begin position="800"/>
        <end position="822"/>
    </location>
</feature>
<reference evidence="5" key="1">
    <citation type="submission" date="2024-03" db="EMBL/GenBank/DDBJ databases">
        <title>WGS assembly of Saponaria officinalis var. Norfolk2.</title>
        <authorList>
            <person name="Jenkins J."/>
            <person name="Shu S."/>
            <person name="Grimwood J."/>
            <person name="Barry K."/>
            <person name="Goodstein D."/>
            <person name="Schmutz J."/>
            <person name="Leebens-Mack J."/>
            <person name="Osbourn A."/>
        </authorList>
    </citation>
    <scope>NUCLEOTIDE SEQUENCE [LARGE SCALE GENOMIC DNA]</scope>
    <source>
        <strain evidence="5">JIC</strain>
    </source>
</reference>
<dbReference type="GO" id="GO:2000601">
    <property type="term" value="P:positive regulation of Arp2/3 complex-mediated actin nucleation"/>
    <property type="evidence" value="ECO:0007669"/>
    <property type="project" value="TreeGrafter"/>
</dbReference>
<keyword evidence="2" id="KW-0009">Actin-binding</keyword>
<feature type="compositionally biased region" description="Basic and acidic residues" evidence="3">
    <location>
        <begin position="600"/>
        <end position="614"/>
    </location>
</feature>
<evidence type="ECO:0000259" key="4">
    <source>
        <dbReference type="PROSITE" id="PS51082"/>
    </source>
</evidence>
<feature type="compositionally biased region" description="Polar residues" evidence="3">
    <location>
        <begin position="618"/>
        <end position="632"/>
    </location>
</feature>
<feature type="region of interest" description="Disordered" evidence="3">
    <location>
        <begin position="600"/>
        <end position="632"/>
    </location>
</feature>